<dbReference type="SUPFAM" id="SSF50630">
    <property type="entry name" value="Acid proteases"/>
    <property type="match status" value="1"/>
</dbReference>
<dbReference type="Proteomes" id="UP000313359">
    <property type="component" value="Unassembled WGS sequence"/>
</dbReference>
<dbReference type="Gene3D" id="2.40.70.10">
    <property type="entry name" value="Acid Proteases"/>
    <property type="match status" value="1"/>
</dbReference>
<feature type="domain" description="Peptidase A1" evidence="3">
    <location>
        <begin position="87"/>
        <end position="213"/>
    </location>
</feature>
<evidence type="ECO:0000256" key="2">
    <source>
        <dbReference type="SAM" id="SignalP"/>
    </source>
</evidence>
<proteinExistence type="inferred from homology"/>
<dbReference type="STRING" id="1328759.A0A5C2RTL7"/>
<dbReference type="PANTHER" id="PTHR47966:SF51">
    <property type="entry name" value="BETA-SITE APP-CLEAVING ENZYME, ISOFORM A-RELATED"/>
    <property type="match status" value="1"/>
</dbReference>
<gene>
    <name evidence="4" type="ORF">L227DRAFT_615898</name>
</gene>
<keyword evidence="2" id="KW-0732">Signal</keyword>
<keyword evidence="5" id="KW-1185">Reference proteome</keyword>
<keyword evidence="4" id="KW-0645">Protease</keyword>
<dbReference type="Pfam" id="PF00026">
    <property type="entry name" value="Asp"/>
    <property type="match status" value="1"/>
</dbReference>
<dbReference type="AlphaFoldDB" id="A0A5C2RTL7"/>
<dbReference type="OrthoDB" id="660550at2759"/>
<dbReference type="PROSITE" id="PS51767">
    <property type="entry name" value="PEPTIDASE_A1"/>
    <property type="match status" value="1"/>
</dbReference>
<dbReference type="GO" id="GO:0006508">
    <property type="term" value="P:proteolysis"/>
    <property type="evidence" value="ECO:0007669"/>
    <property type="project" value="UniProtKB-KW"/>
</dbReference>
<comment type="similarity">
    <text evidence="1">Belongs to the peptidase A1 family.</text>
</comment>
<dbReference type="PANTHER" id="PTHR47966">
    <property type="entry name" value="BETA-SITE APP-CLEAVING ENZYME, ISOFORM A-RELATED"/>
    <property type="match status" value="1"/>
</dbReference>
<keyword evidence="4" id="KW-0378">Hydrolase</keyword>
<dbReference type="GO" id="GO:0004190">
    <property type="term" value="F:aspartic-type endopeptidase activity"/>
    <property type="evidence" value="ECO:0007669"/>
    <property type="project" value="InterPro"/>
</dbReference>
<evidence type="ECO:0000259" key="3">
    <source>
        <dbReference type="PROSITE" id="PS51767"/>
    </source>
</evidence>
<feature type="chain" id="PRO_5022797577" evidence="2">
    <location>
        <begin position="21"/>
        <end position="213"/>
    </location>
</feature>
<dbReference type="EMBL" id="ML122302">
    <property type="protein sequence ID" value="RPD54704.1"/>
    <property type="molecule type" value="Genomic_DNA"/>
</dbReference>
<organism evidence="4 5">
    <name type="scientific">Lentinus tigrinus ALCF2SS1-6</name>
    <dbReference type="NCBI Taxonomy" id="1328759"/>
    <lineage>
        <taxon>Eukaryota</taxon>
        <taxon>Fungi</taxon>
        <taxon>Dikarya</taxon>
        <taxon>Basidiomycota</taxon>
        <taxon>Agaricomycotina</taxon>
        <taxon>Agaricomycetes</taxon>
        <taxon>Polyporales</taxon>
        <taxon>Polyporaceae</taxon>
        <taxon>Lentinus</taxon>
    </lineage>
</organism>
<evidence type="ECO:0000313" key="4">
    <source>
        <dbReference type="EMBL" id="RPD54704.1"/>
    </source>
</evidence>
<evidence type="ECO:0000256" key="1">
    <source>
        <dbReference type="ARBA" id="ARBA00007447"/>
    </source>
</evidence>
<evidence type="ECO:0000313" key="5">
    <source>
        <dbReference type="Proteomes" id="UP000313359"/>
    </source>
</evidence>
<dbReference type="InterPro" id="IPR033121">
    <property type="entry name" value="PEPTIDASE_A1"/>
</dbReference>
<dbReference type="InterPro" id="IPR001461">
    <property type="entry name" value="Aspartic_peptidase_A1"/>
</dbReference>
<protein>
    <submittedName>
        <fullName evidence="4">Acid protease</fullName>
    </submittedName>
</protein>
<name>A0A5C2RTL7_9APHY</name>
<feature type="signal peptide" evidence="2">
    <location>
        <begin position="1"/>
        <end position="20"/>
    </location>
</feature>
<dbReference type="InterPro" id="IPR021109">
    <property type="entry name" value="Peptidase_aspartic_dom_sf"/>
</dbReference>
<dbReference type="CDD" id="cd05471">
    <property type="entry name" value="pepsin_like"/>
    <property type="match status" value="1"/>
</dbReference>
<dbReference type="InterPro" id="IPR034164">
    <property type="entry name" value="Pepsin-like_dom"/>
</dbReference>
<reference evidence="4" key="1">
    <citation type="journal article" date="2018" name="Genome Biol. Evol.">
        <title>Genomics and development of Lentinus tigrinus, a white-rot wood-decaying mushroom with dimorphic fruiting bodies.</title>
        <authorList>
            <person name="Wu B."/>
            <person name="Xu Z."/>
            <person name="Knudson A."/>
            <person name="Carlson A."/>
            <person name="Chen N."/>
            <person name="Kovaka S."/>
            <person name="LaButti K."/>
            <person name="Lipzen A."/>
            <person name="Pennachio C."/>
            <person name="Riley R."/>
            <person name="Schakwitz W."/>
            <person name="Umezawa K."/>
            <person name="Ohm R.A."/>
            <person name="Grigoriev I.V."/>
            <person name="Nagy L.G."/>
            <person name="Gibbons J."/>
            <person name="Hibbett D."/>
        </authorList>
    </citation>
    <scope>NUCLEOTIDE SEQUENCE [LARGE SCALE GENOMIC DNA]</scope>
    <source>
        <strain evidence="4">ALCF2SS1-6</strain>
    </source>
</reference>
<accession>A0A5C2RTL7</accession>
<sequence>MLARLSALLAFTAAAVTVAAKPIVIRDSPITLPIARRSNLTGVPSVLKQHQARAKALKARSQGKVKSSSLKQAALFDVHVTNQAVDYTVSVGVSTHPTFYNLIVNVGSSNTWVGASTAYIEISSSVDTAEKFEVIYGSGLVFGEEFTDTVTIGDLVIENQGVGVGEIAFGFYGVDGILGIGPVGLTQGTTSGGEAILTVLDNAFAQGSIVHIC</sequence>